<dbReference type="PANTHER" id="PTHR45629:SF7">
    <property type="entry name" value="DNA EXCISION REPAIR PROTEIN ERCC-6-RELATED"/>
    <property type="match status" value="1"/>
</dbReference>
<evidence type="ECO:0000313" key="14">
    <source>
        <dbReference type="Proteomes" id="UP000232323"/>
    </source>
</evidence>
<proteinExistence type="inferred from homology"/>
<dbReference type="AlphaFoldDB" id="A0A250XF18"/>
<dbReference type="SMART" id="SM00490">
    <property type="entry name" value="HELICc"/>
    <property type="match status" value="1"/>
</dbReference>
<feature type="domain" description="Helicase C-terminal" evidence="12">
    <location>
        <begin position="1"/>
        <end position="118"/>
    </location>
</feature>
<evidence type="ECO:0000256" key="6">
    <source>
        <dbReference type="ARBA" id="ARBA00022806"/>
    </source>
</evidence>
<reference evidence="13 14" key="1">
    <citation type="submission" date="2017-08" db="EMBL/GenBank/DDBJ databases">
        <title>Acidophilic green algal genome provides insights into adaptation to an acidic environment.</title>
        <authorList>
            <person name="Hirooka S."/>
            <person name="Hirose Y."/>
            <person name="Kanesaki Y."/>
            <person name="Higuchi S."/>
            <person name="Fujiwara T."/>
            <person name="Onuma R."/>
            <person name="Era A."/>
            <person name="Ohbayashi R."/>
            <person name="Uzuka A."/>
            <person name="Nozaki H."/>
            <person name="Yoshikawa H."/>
            <person name="Miyagishima S.Y."/>
        </authorList>
    </citation>
    <scope>NUCLEOTIDE SEQUENCE [LARGE SCALE GENOMIC DNA]</scope>
    <source>
        <strain evidence="13 14">NIES-2499</strain>
    </source>
</reference>
<feature type="region of interest" description="Disordered" evidence="11">
    <location>
        <begin position="167"/>
        <end position="285"/>
    </location>
</feature>
<evidence type="ECO:0000256" key="2">
    <source>
        <dbReference type="ARBA" id="ARBA00007025"/>
    </source>
</evidence>
<dbReference type="Pfam" id="PF25875">
    <property type="entry name" value="WHD_Rad26_CSB"/>
    <property type="match status" value="1"/>
</dbReference>
<dbReference type="InterPro" id="IPR050496">
    <property type="entry name" value="SNF2_RAD54_helicase_repair"/>
</dbReference>
<feature type="region of interest" description="Disordered" evidence="11">
    <location>
        <begin position="424"/>
        <end position="464"/>
    </location>
</feature>
<evidence type="ECO:0000256" key="3">
    <source>
        <dbReference type="ARBA" id="ARBA00022741"/>
    </source>
</evidence>
<feature type="compositionally biased region" description="Basic and acidic residues" evidence="11">
    <location>
        <begin position="172"/>
        <end position="181"/>
    </location>
</feature>
<organism evidence="13 14">
    <name type="scientific">Chlamydomonas eustigma</name>
    <dbReference type="NCBI Taxonomy" id="1157962"/>
    <lineage>
        <taxon>Eukaryota</taxon>
        <taxon>Viridiplantae</taxon>
        <taxon>Chlorophyta</taxon>
        <taxon>core chlorophytes</taxon>
        <taxon>Chlorophyceae</taxon>
        <taxon>CS clade</taxon>
        <taxon>Chlamydomonadales</taxon>
        <taxon>Chlamydomonadaceae</taxon>
        <taxon>Chlamydomonas</taxon>
    </lineage>
</organism>
<dbReference type="GO" id="GO:0006283">
    <property type="term" value="P:transcription-coupled nucleotide-excision repair"/>
    <property type="evidence" value="ECO:0007669"/>
    <property type="project" value="TreeGrafter"/>
</dbReference>
<feature type="compositionally biased region" description="Low complexity" evidence="11">
    <location>
        <begin position="362"/>
        <end position="377"/>
    </location>
</feature>
<dbReference type="Gene3D" id="3.40.50.300">
    <property type="entry name" value="P-loop containing nucleotide triphosphate hydrolases"/>
    <property type="match status" value="1"/>
</dbReference>
<evidence type="ECO:0000256" key="5">
    <source>
        <dbReference type="ARBA" id="ARBA00022801"/>
    </source>
</evidence>
<dbReference type="GO" id="GO:0005634">
    <property type="term" value="C:nucleus"/>
    <property type="evidence" value="ECO:0007669"/>
    <property type="project" value="TreeGrafter"/>
</dbReference>
<dbReference type="Gene3D" id="1.20.120.850">
    <property type="entry name" value="SWI2/SNF2 ATPases, N-terminal domain"/>
    <property type="match status" value="1"/>
</dbReference>
<keyword evidence="8" id="KW-0238">DNA-binding</keyword>
<accession>A0A250XF18</accession>
<feature type="compositionally biased region" description="Basic and acidic residues" evidence="11">
    <location>
        <begin position="234"/>
        <end position="252"/>
    </location>
</feature>
<dbReference type="EMBL" id="BEGY01000069">
    <property type="protein sequence ID" value="GAX81675.1"/>
    <property type="molecule type" value="Genomic_DNA"/>
</dbReference>
<dbReference type="OrthoDB" id="543318at2759"/>
<dbReference type="InterPro" id="IPR027417">
    <property type="entry name" value="P-loop_NTPase"/>
</dbReference>
<sequence>MDGSTNVAMRPRLMDDFNKNPDIFLFLLTTKVGGLGVNLTGADRVLLYDPDWNPSNDMQARERAWRIGQTREVVIYRLITSGTIEEKVYHRQIFKNFLTNKILQDPRQKRFFASRDIRDLFTLGDQYSLNGVDGEDNHLMTETARIFSALGGKGVEVEPSTMTPAVESGVADARDMTKPDSTKGQGVIADNETEATQGRQMASHGQPDYDGLQNAPNKQRLESSAGAGPSTTRLETDDNGSRRFNKGPEVKTARLGKRSKVRESSKKDIQDATVNVCGDGGDEEPGDSKILKDLFDGAGVLSLVDHQRIESANDPEVLAVDREAQRVAQRAAEALKRSREACLRSPLTSPTWTGRNGGAGAPSGTAASRPSSSTAAGNLRPGQQGGTATEGTAGRRRFGNVTNPSLIGRRVDSSISIGTAAVSGGARQLQEPGAHLHGTTRQRRSAEEEEEGQPTGTAVSSDRLLSNIRQRQRIRVPSLNPGGAEDAGRSTAVPVDQRASFGSNSPQNSMVTLPASRDDDIGGMQSAAPTADALMAGLITFFEAKGGEASSSEVVGHFRDKVPESYMPLFRQVLKSVATLKKRLSGSAWKLNPEFQA</sequence>
<evidence type="ECO:0000256" key="7">
    <source>
        <dbReference type="ARBA" id="ARBA00022840"/>
    </source>
</evidence>
<feature type="compositionally biased region" description="Basic and acidic residues" evidence="11">
    <location>
        <begin position="261"/>
        <end position="270"/>
    </location>
</feature>
<dbReference type="InterPro" id="IPR058951">
    <property type="entry name" value="WHD_Rad26_CSB-like"/>
</dbReference>
<dbReference type="PROSITE" id="PS51194">
    <property type="entry name" value="HELICASE_CTER"/>
    <property type="match status" value="1"/>
</dbReference>
<keyword evidence="5" id="KW-0378">Hydrolase</keyword>
<dbReference type="Proteomes" id="UP000232323">
    <property type="component" value="Unassembled WGS sequence"/>
</dbReference>
<evidence type="ECO:0000256" key="1">
    <source>
        <dbReference type="ARBA" id="ARBA00004123"/>
    </source>
</evidence>
<evidence type="ECO:0000256" key="4">
    <source>
        <dbReference type="ARBA" id="ARBA00022763"/>
    </source>
</evidence>
<dbReference type="InterPro" id="IPR001650">
    <property type="entry name" value="Helicase_C-like"/>
</dbReference>
<evidence type="ECO:0000259" key="12">
    <source>
        <dbReference type="PROSITE" id="PS51194"/>
    </source>
</evidence>
<evidence type="ECO:0000256" key="10">
    <source>
        <dbReference type="ARBA" id="ARBA00023242"/>
    </source>
</evidence>
<keyword evidence="14" id="KW-1185">Reference proteome</keyword>
<dbReference type="SUPFAM" id="SSF52540">
    <property type="entry name" value="P-loop containing nucleoside triphosphate hydrolases"/>
    <property type="match status" value="1"/>
</dbReference>
<dbReference type="PANTHER" id="PTHR45629">
    <property type="entry name" value="SNF2/RAD54 FAMILY MEMBER"/>
    <property type="match status" value="1"/>
</dbReference>
<comment type="subcellular location">
    <subcellularLocation>
        <location evidence="1">Nucleus</location>
    </subcellularLocation>
</comment>
<keyword evidence="10" id="KW-0539">Nucleus</keyword>
<dbReference type="CDD" id="cd18793">
    <property type="entry name" value="SF2_C_SNF"/>
    <property type="match status" value="1"/>
</dbReference>
<keyword evidence="9" id="KW-0234">DNA repair</keyword>
<feature type="compositionally biased region" description="Polar residues" evidence="11">
    <location>
        <begin position="454"/>
        <end position="464"/>
    </location>
</feature>
<evidence type="ECO:0000256" key="9">
    <source>
        <dbReference type="ARBA" id="ARBA00023204"/>
    </source>
</evidence>
<keyword evidence="6" id="KW-0347">Helicase</keyword>
<evidence type="ECO:0000256" key="11">
    <source>
        <dbReference type="SAM" id="MobiDB-lite"/>
    </source>
</evidence>
<dbReference type="STRING" id="1157962.A0A250XF18"/>
<protein>
    <recommendedName>
        <fullName evidence="12">Helicase C-terminal domain-containing protein</fullName>
    </recommendedName>
</protein>
<dbReference type="InterPro" id="IPR049730">
    <property type="entry name" value="SNF2/RAD54-like_C"/>
</dbReference>
<keyword evidence="3" id="KW-0547">Nucleotide-binding</keyword>
<name>A0A250XF18_9CHLO</name>
<evidence type="ECO:0000313" key="13">
    <source>
        <dbReference type="EMBL" id="GAX81675.1"/>
    </source>
</evidence>
<keyword evidence="7" id="KW-0067">ATP-binding</keyword>
<dbReference type="GO" id="GO:0016787">
    <property type="term" value="F:hydrolase activity"/>
    <property type="evidence" value="ECO:0007669"/>
    <property type="project" value="UniProtKB-KW"/>
</dbReference>
<dbReference type="CDD" id="cd22254">
    <property type="entry name" value="CSB_WHD"/>
    <property type="match status" value="1"/>
</dbReference>
<feature type="region of interest" description="Disordered" evidence="11">
    <location>
        <begin position="335"/>
        <end position="406"/>
    </location>
</feature>
<comment type="similarity">
    <text evidence="2">Belongs to the SNF2/RAD54 helicase family.</text>
</comment>
<evidence type="ECO:0000256" key="8">
    <source>
        <dbReference type="ARBA" id="ARBA00023125"/>
    </source>
</evidence>
<dbReference type="GO" id="GO:0008094">
    <property type="term" value="F:ATP-dependent activity, acting on DNA"/>
    <property type="evidence" value="ECO:0007669"/>
    <property type="project" value="TreeGrafter"/>
</dbReference>
<gene>
    <name evidence="13" type="ORF">CEUSTIGMA_g9103.t1</name>
</gene>
<keyword evidence="4" id="KW-0227">DNA damage</keyword>
<dbReference type="Pfam" id="PF00271">
    <property type="entry name" value="Helicase_C"/>
    <property type="match status" value="1"/>
</dbReference>
<comment type="caution">
    <text evidence="13">The sequence shown here is derived from an EMBL/GenBank/DDBJ whole genome shotgun (WGS) entry which is preliminary data.</text>
</comment>